<dbReference type="SUPFAM" id="SSF100950">
    <property type="entry name" value="NagB/RpiA/CoA transferase-like"/>
    <property type="match status" value="1"/>
</dbReference>
<dbReference type="InterPro" id="IPR004452">
    <property type="entry name" value="LutB/LldF"/>
</dbReference>
<dbReference type="InterPro" id="IPR017900">
    <property type="entry name" value="4Fe4S_Fe_S_CS"/>
</dbReference>
<dbReference type="InterPro" id="IPR024185">
    <property type="entry name" value="FTHF_cligase-like_sf"/>
</dbReference>
<evidence type="ECO:0000259" key="2">
    <source>
        <dbReference type="PROSITE" id="PS51379"/>
    </source>
</evidence>
<organism evidence="3">
    <name type="scientific">marine metagenome</name>
    <dbReference type="NCBI Taxonomy" id="408172"/>
    <lineage>
        <taxon>unclassified sequences</taxon>
        <taxon>metagenomes</taxon>
        <taxon>ecological metagenomes</taxon>
    </lineage>
</organism>
<keyword evidence="1" id="KW-0479">Metal-binding</keyword>
<protein>
    <recommendedName>
        <fullName evidence="2">4Fe-4S ferredoxin-type domain-containing protein</fullName>
    </recommendedName>
</protein>
<proteinExistence type="predicted"/>
<keyword evidence="1" id="KW-0411">Iron-sulfur</keyword>
<dbReference type="AlphaFoldDB" id="A0A381NQ48"/>
<dbReference type="GO" id="GO:0051539">
    <property type="term" value="F:4 iron, 4 sulfur cluster binding"/>
    <property type="evidence" value="ECO:0007669"/>
    <property type="project" value="UniProtKB-KW"/>
</dbReference>
<dbReference type="PROSITE" id="PS00198">
    <property type="entry name" value="4FE4S_FER_1"/>
    <property type="match status" value="1"/>
</dbReference>
<dbReference type="PANTHER" id="PTHR47153:SF2">
    <property type="entry name" value="LACTATE UTILIZATION PROTEIN B"/>
    <property type="match status" value="1"/>
</dbReference>
<keyword evidence="1" id="KW-0004">4Fe-4S</keyword>
<sequence length="450" mass="50453">MKRAKGGFVDHRRDAVEALPEFDQIRDASKDIKDHVLAHLDLYLEMYEKKVLENGGHVHWARTGDEASLLITQLCERVGARRVTKGKSMVSEEMNLNEALEKSGVEVIETDLGEYIVQLASEKPSHIIAPAVHKTRDQITELFHHHHKPLGYHERLTERKAIVSEARSVLRERFVSADVGITGANFLVAETGSSVIVTNEGNGDLTSRLPRIQIVIAGIEKLIPSLEDLSTLLRVLARSATGQEMSAYTSLYSGPRRSEDLEGPEEYHVVLLDNGRSGMLGGAYQSMLRCIRCGACLNHCPVYTGIGGHAYGWVYPGPMGSVLTPLMRGFDTQFDLPNACTLNGACKAICPVQIPLPDLLRQHRVEQHRRKLTSGPSRVLLAIWGYLVRRPRFYQAVVALPVWLLHRLGRERGVLQRLPLAGGWTRSRDFPSPAARTFQRQWRDKMRIEK</sequence>
<dbReference type="InterPro" id="IPR017896">
    <property type="entry name" value="4Fe4S_Fe-S-bd"/>
</dbReference>
<dbReference type="Gene3D" id="3.30.70.20">
    <property type="match status" value="1"/>
</dbReference>
<accession>A0A381NQ48</accession>
<dbReference type="InterPro" id="IPR003741">
    <property type="entry name" value="LUD_dom"/>
</dbReference>
<evidence type="ECO:0000313" key="3">
    <source>
        <dbReference type="EMBL" id="SUZ56647.1"/>
    </source>
</evidence>
<dbReference type="Pfam" id="PF13183">
    <property type="entry name" value="Fer4_8"/>
    <property type="match status" value="1"/>
</dbReference>
<dbReference type="EMBL" id="UINC01000515">
    <property type="protein sequence ID" value="SUZ56647.1"/>
    <property type="molecule type" value="Genomic_DNA"/>
</dbReference>
<dbReference type="InterPro" id="IPR037171">
    <property type="entry name" value="NagB/RpiA_transferase-like"/>
</dbReference>
<dbReference type="PROSITE" id="PS51379">
    <property type="entry name" value="4FE4S_FER_2"/>
    <property type="match status" value="1"/>
</dbReference>
<dbReference type="GO" id="GO:0006089">
    <property type="term" value="P:lactate metabolic process"/>
    <property type="evidence" value="ECO:0007669"/>
    <property type="project" value="InterPro"/>
</dbReference>
<dbReference type="SUPFAM" id="SSF46548">
    <property type="entry name" value="alpha-helical ferredoxin"/>
    <property type="match status" value="1"/>
</dbReference>
<evidence type="ECO:0000256" key="1">
    <source>
        <dbReference type="ARBA" id="ARBA00022485"/>
    </source>
</evidence>
<gene>
    <name evidence="3" type="ORF">METZ01_LOCUS9501</name>
</gene>
<name>A0A381NQ48_9ZZZZ</name>
<dbReference type="Pfam" id="PF02589">
    <property type="entry name" value="LUD_dom"/>
    <property type="match status" value="1"/>
</dbReference>
<reference evidence="3" key="1">
    <citation type="submission" date="2018-05" db="EMBL/GenBank/DDBJ databases">
        <authorList>
            <person name="Lanie J.A."/>
            <person name="Ng W.-L."/>
            <person name="Kazmierczak K.M."/>
            <person name="Andrzejewski T.M."/>
            <person name="Davidsen T.M."/>
            <person name="Wayne K.J."/>
            <person name="Tettelin H."/>
            <person name="Glass J.I."/>
            <person name="Rusch D."/>
            <person name="Podicherti R."/>
            <person name="Tsui H.-C.T."/>
            <person name="Winkler M.E."/>
        </authorList>
    </citation>
    <scope>NUCLEOTIDE SEQUENCE</scope>
</reference>
<dbReference type="PANTHER" id="PTHR47153">
    <property type="entry name" value="LACTATE UTILIZATION PROTEIN B"/>
    <property type="match status" value="1"/>
</dbReference>
<dbReference type="Gene3D" id="3.40.50.10420">
    <property type="entry name" value="NagB/RpiA/CoA transferase-like"/>
    <property type="match status" value="1"/>
</dbReference>
<dbReference type="NCBIfam" id="TIGR00273">
    <property type="entry name" value="LutB/LldF family L-lactate oxidation iron-sulfur protein"/>
    <property type="match status" value="1"/>
</dbReference>
<keyword evidence="1" id="KW-0408">Iron</keyword>
<feature type="domain" description="4Fe-4S ferredoxin-type" evidence="2">
    <location>
        <begin position="281"/>
        <end position="311"/>
    </location>
</feature>